<organism evidence="2 3">
    <name type="scientific">Ktedonobacter racemifer DSM 44963</name>
    <dbReference type="NCBI Taxonomy" id="485913"/>
    <lineage>
        <taxon>Bacteria</taxon>
        <taxon>Bacillati</taxon>
        <taxon>Chloroflexota</taxon>
        <taxon>Ktedonobacteria</taxon>
        <taxon>Ktedonobacterales</taxon>
        <taxon>Ktedonobacteraceae</taxon>
        <taxon>Ktedonobacter</taxon>
    </lineage>
</organism>
<keyword evidence="3" id="KW-1185">Reference proteome</keyword>
<feature type="region of interest" description="Disordered" evidence="1">
    <location>
        <begin position="319"/>
        <end position="350"/>
    </location>
</feature>
<comment type="caution">
    <text evidence="2">The sequence shown here is derived from an EMBL/GenBank/DDBJ whole genome shotgun (WGS) entry which is preliminary data.</text>
</comment>
<dbReference type="EMBL" id="ADVG01000003">
    <property type="protein sequence ID" value="EFH83841.1"/>
    <property type="molecule type" value="Genomic_DNA"/>
</dbReference>
<dbReference type="InParanoid" id="D6TTU0"/>
<evidence type="ECO:0000256" key="1">
    <source>
        <dbReference type="SAM" id="MobiDB-lite"/>
    </source>
</evidence>
<dbReference type="Proteomes" id="UP000004508">
    <property type="component" value="Unassembled WGS sequence"/>
</dbReference>
<dbReference type="Pfam" id="PF13730">
    <property type="entry name" value="HTH_36"/>
    <property type="match status" value="1"/>
</dbReference>
<accession>D6TTU0</accession>
<evidence type="ECO:0000313" key="2">
    <source>
        <dbReference type="EMBL" id="EFH83841.1"/>
    </source>
</evidence>
<proteinExistence type="predicted"/>
<name>D6TTU0_KTERA</name>
<reference evidence="2 3" key="1">
    <citation type="journal article" date="2011" name="Stand. Genomic Sci.">
        <title>Non-contiguous finished genome sequence and contextual data of the filamentous soil bacterium Ktedonobacter racemifer type strain (SOSP1-21).</title>
        <authorList>
            <person name="Chang Y.J."/>
            <person name="Land M."/>
            <person name="Hauser L."/>
            <person name="Chertkov O."/>
            <person name="Del Rio T.G."/>
            <person name="Nolan M."/>
            <person name="Copeland A."/>
            <person name="Tice H."/>
            <person name="Cheng J.F."/>
            <person name="Lucas S."/>
            <person name="Han C."/>
            <person name="Goodwin L."/>
            <person name="Pitluck S."/>
            <person name="Ivanova N."/>
            <person name="Ovchinikova G."/>
            <person name="Pati A."/>
            <person name="Chen A."/>
            <person name="Palaniappan K."/>
            <person name="Mavromatis K."/>
            <person name="Liolios K."/>
            <person name="Brettin T."/>
            <person name="Fiebig A."/>
            <person name="Rohde M."/>
            <person name="Abt B."/>
            <person name="Goker M."/>
            <person name="Detter J.C."/>
            <person name="Woyke T."/>
            <person name="Bristow J."/>
            <person name="Eisen J.A."/>
            <person name="Markowitz V."/>
            <person name="Hugenholtz P."/>
            <person name="Kyrpides N.C."/>
            <person name="Klenk H.P."/>
            <person name="Lapidus A."/>
        </authorList>
    </citation>
    <scope>NUCLEOTIDE SEQUENCE [LARGE SCALE GENOMIC DNA]</scope>
    <source>
        <strain evidence="3">DSM 44963</strain>
    </source>
</reference>
<gene>
    <name evidence="2" type="ORF">Krac_4842</name>
</gene>
<sequence length="754" mass="85676">MPHQQPVQGSHQGEDTPAVASVISKNVSKNVSENTPLESTTFQFGYREFEGPQGNRRLRRLMKYVLPRALAALWEAIIEFQKRTGKAYVGVQALANFMNRCERTIRKGLNELVSRGLIILKSGWISIQGEDQSVQRRRVTLKECNPLNDLAYRYFLWEKSPGYVAPTWDNAKYILHHEEILNQVRDFDNYQRIFKKKPGPKGRHEHKRRPSVCCDNHACSFCYDEDDRLKDELGVRVRALLNTKDMLECDRGRISALWNKYLQGHSPYSIDTKVNSESSNSNSKLDFLQKWFEIFLREEEDLCQKYSCNHCKQMTLTQGDSCEQHSRDEQPSSTPTFGEIGPEQASEHKASVQIEELVVETKPPQAEVQAPSAKLSQVKVQETTVQVAVQPGGGNWQERYQPLAQGPLTHEELARRKAGGGKARPTGKKDVAKQYRPQRLPSIEDQKRMQPRQPLTHRLMILGYSVSEKLRDANPYSAQSCLVNHMQRLLHFAAEAHLEDHASVVEDWFYQTIEYYQDAAYALAGVRSHTDQGQIKRMPWFVTALNNAVVDACKALSRGEPLPTPANQARDEDADKEAITPVVEPCEEDSMQPAEPAEINARTSDEQSSVWHEVTMPPYEMQPVPMQPEEPEEKLNSQDGSYSQEAPGENVGSMLAWTASVVQEPPQVDPFPYPARLKVRRRLERLGVQEPLVLKATCPKCNCRFAYTELGSDGGMDCYCCRCSPSPAWSDDLYLRVLEVLSLPVEVVKNWGWA</sequence>
<feature type="region of interest" description="Disordered" evidence="1">
    <location>
        <begin position="586"/>
        <end position="607"/>
    </location>
</feature>
<feature type="region of interest" description="Disordered" evidence="1">
    <location>
        <begin position="620"/>
        <end position="648"/>
    </location>
</feature>
<evidence type="ECO:0000313" key="3">
    <source>
        <dbReference type="Proteomes" id="UP000004508"/>
    </source>
</evidence>
<protein>
    <submittedName>
        <fullName evidence="2">Uncharacterized protein</fullName>
    </submittedName>
</protein>
<dbReference type="RefSeq" id="WP_007914836.1">
    <property type="nucleotide sequence ID" value="NZ_ADVG01000003.1"/>
</dbReference>
<dbReference type="AlphaFoldDB" id="D6TTU0"/>